<dbReference type="Bgee" id="ENSOCUG00000029550">
    <property type="expression patterns" value="Expressed in testis"/>
</dbReference>
<evidence type="ECO:0000256" key="2">
    <source>
        <dbReference type="ARBA" id="ARBA00004606"/>
    </source>
</evidence>
<evidence type="ECO:0000256" key="11">
    <source>
        <dbReference type="RuleBase" id="RU363116"/>
    </source>
</evidence>
<comment type="cofactor">
    <cofactor evidence="1 11">
        <name>Ca(2+)</name>
        <dbReference type="ChEBI" id="CHEBI:29108"/>
    </cofactor>
</comment>
<evidence type="ECO:0000256" key="8">
    <source>
        <dbReference type="ARBA" id="ARBA00023136"/>
    </source>
</evidence>
<reference evidence="13 14" key="1">
    <citation type="journal article" date="2011" name="Nature">
        <title>A high-resolution map of human evolutionary constraint using 29 mammals.</title>
        <authorList>
            <person name="Lindblad-Toh K."/>
            <person name="Garber M."/>
            <person name="Zuk O."/>
            <person name="Lin M.F."/>
            <person name="Parker B.J."/>
            <person name="Washietl S."/>
            <person name="Kheradpour P."/>
            <person name="Ernst J."/>
            <person name="Jordan G."/>
            <person name="Mauceli E."/>
            <person name="Ward L.D."/>
            <person name="Lowe C.B."/>
            <person name="Holloway A.K."/>
            <person name="Clamp M."/>
            <person name="Gnerre S."/>
            <person name="Alfoldi J."/>
            <person name="Beal K."/>
            <person name="Chang J."/>
            <person name="Clawson H."/>
            <person name="Cuff J."/>
            <person name="Di Palma F."/>
            <person name="Fitzgerald S."/>
            <person name="Flicek P."/>
            <person name="Guttman M."/>
            <person name="Hubisz M.J."/>
            <person name="Jaffe D.B."/>
            <person name="Jungreis I."/>
            <person name="Kent W.J."/>
            <person name="Kostka D."/>
            <person name="Lara M."/>
            <person name="Martins A.L."/>
            <person name="Massingham T."/>
            <person name="Moltke I."/>
            <person name="Raney B.J."/>
            <person name="Rasmussen M.D."/>
            <person name="Robinson J."/>
            <person name="Stark A."/>
            <person name="Vilella A.J."/>
            <person name="Wen J."/>
            <person name="Xie X."/>
            <person name="Zody M.C."/>
            <person name="Baldwin J."/>
            <person name="Bloom T."/>
            <person name="Chin C.W."/>
            <person name="Heiman D."/>
            <person name="Nicol R."/>
            <person name="Nusbaum C."/>
            <person name="Young S."/>
            <person name="Wilkinson J."/>
            <person name="Worley K.C."/>
            <person name="Kovar C.L."/>
            <person name="Muzny D.M."/>
            <person name="Gibbs R.A."/>
            <person name="Cree A."/>
            <person name="Dihn H.H."/>
            <person name="Fowler G."/>
            <person name="Jhangiani S."/>
            <person name="Joshi V."/>
            <person name="Lee S."/>
            <person name="Lewis L.R."/>
            <person name="Nazareth L.V."/>
            <person name="Okwuonu G."/>
            <person name="Santibanez J."/>
            <person name="Warren W.C."/>
            <person name="Mardis E.R."/>
            <person name="Weinstock G.M."/>
            <person name="Wilson R.K."/>
            <person name="Delehaunty K."/>
            <person name="Dooling D."/>
            <person name="Fronik C."/>
            <person name="Fulton L."/>
            <person name="Fulton B."/>
            <person name="Graves T."/>
            <person name="Minx P."/>
            <person name="Sodergren E."/>
            <person name="Birney E."/>
            <person name="Margulies E.H."/>
            <person name="Herrero J."/>
            <person name="Green E.D."/>
            <person name="Haussler D."/>
            <person name="Siepel A."/>
            <person name="Goldman N."/>
            <person name="Pollard K.S."/>
            <person name="Pedersen J.S."/>
            <person name="Lander E.S."/>
            <person name="Kellis M."/>
        </authorList>
    </citation>
    <scope>NUCLEOTIDE SEQUENCE [LARGE SCALE GENOMIC DNA]</scope>
    <source>
        <strain evidence="13 14">Thorbecke inbred</strain>
    </source>
</reference>
<dbReference type="KEGG" id="ocu:100341111"/>
<keyword evidence="14" id="KW-1185">Reference proteome</keyword>
<dbReference type="GO" id="GO:0005886">
    <property type="term" value="C:plasma membrane"/>
    <property type="evidence" value="ECO:0007669"/>
    <property type="project" value="TreeGrafter"/>
</dbReference>
<evidence type="ECO:0000256" key="10">
    <source>
        <dbReference type="ARBA" id="ARBA00023288"/>
    </source>
</evidence>
<evidence type="ECO:0000256" key="3">
    <source>
        <dbReference type="ARBA" id="ARBA00005350"/>
    </source>
</evidence>
<evidence type="ECO:0000256" key="4">
    <source>
        <dbReference type="ARBA" id="ARBA00022553"/>
    </source>
</evidence>
<dbReference type="Proteomes" id="UP000001811">
    <property type="component" value="Chromosome 14"/>
</dbReference>
<dbReference type="PANTHER" id="PTHR23248:SF38">
    <property type="entry name" value="PHOSPHOLIPID SCRAMBLASE 1"/>
    <property type="match status" value="1"/>
</dbReference>
<dbReference type="GeneTree" id="ENSGT00940000154435"/>
<dbReference type="RefSeq" id="XP_051674639.1">
    <property type="nucleotide sequence ID" value="XM_051818679.2"/>
</dbReference>
<dbReference type="RefSeq" id="XP_051674638.1">
    <property type="nucleotide sequence ID" value="XM_051818678.2"/>
</dbReference>
<keyword evidence="6 11" id="KW-0106">Calcium</keyword>
<keyword evidence="5" id="KW-0812">Transmembrane</keyword>
<evidence type="ECO:0000256" key="12">
    <source>
        <dbReference type="SAM" id="MobiDB-lite"/>
    </source>
</evidence>
<comment type="similarity">
    <text evidence="3 11">Belongs to the phospholipid scramblase family.</text>
</comment>
<dbReference type="GeneID" id="100341111"/>
<dbReference type="InterPro" id="IPR005552">
    <property type="entry name" value="Scramblase"/>
</dbReference>
<feature type="region of interest" description="Disordered" evidence="12">
    <location>
        <begin position="1"/>
        <end position="52"/>
    </location>
</feature>
<dbReference type="STRING" id="9986.ENSOCUP00000026439"/>
<dbReference type="OrthoDB" id="191150at2759"/>
<dbReference type="Pfam" id="PF03803">
    <property type="entry name" value="Scramblase"/>
    <property type="match status" value="1"/>
</dbReference>
<evidence type="ECO:0000256" key="6">
    <source>
        <dbReference type="ARBA" id="ARBA00022837"/>
    </source>
</evidence>
<dbReference type="InParanoid" id="U3KMI1"/>
<name>U3KMI1_RABIT</name>
<keyword evidence="4" id="KW-0597">Phosphoprotein</keyword>
<keyword evidence="7" id="KW-1133">Transmembrane helix</keyword>
<evidence type="ECO:0000256" key="9">
    <source>
        <dbReference type="ARBA" id="ARBA00023139"/>
    </source>
</evidence>
<feature type="compositionally biased region" description="Polar residues" evidence="12">
    <location>
        <begin position="10"/>
        <end position="27"/>
    </location>
</feature>
<dbReference type="EMBL" id="AAGW02015111">
    <property type="status" value="NOT_ANNOTATED_CDS"/>
    <property type="molecule type" value="Genomic_DNA"/>
</dbReference>
<comment type="subcellular location">
    <subcellularLocation>
        <location evidence="2">Membrane</location>
        <topology evidence="2">Single-pass type II membrane protein</topology>
    </subcellularLocation>
</comment>
<dbReference type="RefSeq" id="XP_008264515.1">
    <property type="nucleotide sequence ID" value="XM_008266293.3"/>
</dbReference>
<keyword evidence="8" id="KW-0472">Membrane</keyword>
<proteinExistence type="inferred from homology"/>
<dbReference type="PaxDb" id="9986-ENSOCUP00000026439"/>
<dbReference type="Ensembl" id="ENSOCUT00000033391.2">
    <property type="protein sequence ID" value="ENSOCUP00000026439.1"/>
    <property type="gene ID" value="ENSOCUG00000029550.2"/>
</dbReference>
<dbReference type="eggNOG" id="KOG0621">
    <property type="taxonomic scope" value="Eukaryota"/>
</dbReference>
<dbReference type="HOGENOM" id="CLU_053024_2_0_1"/>
<keyword evidence="10 11" id="KW-0449">Lipoprotein</keyword>
<organism evidence="13 14">
    <name type="scientific">Oryctolagus cuniculus</name>
    <name type="common">Rabbit</name>
    <dbReference type="NCBI Taxonomy" id="9986"/>
    <lineage>
        <taxon>Eukaryota</taxon>
        <taxon>Metazoa</taxon>
        <taxon>Chordata</taxon>
        <taxon>Craniata</taxon>
        <taxon>Vertebrata</taxon>
        <taxon>Euteleostomi</taxon>
        <taxon>Mammalia</taxon>
        <taxon>Eutheria</taxon>
        <taxon>Euarchontoglires</taxon>
        <taxon>Glires</taxon>
        <taxon>Lagomorpha</taxon>
        <taxon>Leporidae</taxon>
        <taxon>Oryctolagus</taxon>
    </lineage>
</organism>
<dbReference type="GO" id="GO:0017128">
    <property type="term" value="F:phospholipid scramblase activity"/>
    <property type="evidence" value="ECO:0007669"/>
    <property type="project" value="InterPro"/>
</dbReference>
<evidence type="ECO:0000313" key="13">
    <source>
        <dbReference type="Ensembl" id="ENSOCUP00000026439.1"/>
    </source>
</evidence>
<evidence type="ECO:0000313" key="14">
    <source>
        <dbReference type="Proteomes" id="UP000001811"/>
    </source>
</evidence>
<keyword evidence="9 11" id="KW-0564">Palmitate</keyword>
<sequence length="351" mass="39435">MENQRLPGDTSYSDSQAAHSEPQTTFPGTEEVYSDSQTAYSKPQAAYPDTQLAYSKTEDAYLESQGSFSDTEDAYEEPQLGYADLYPDSAGYAGTGFASFPIQNQPGCSLSDETGEALGMPEPTRPLDCPPGLECLSRMDEMLILQDIRLLDVFANFLTNNKYQMRNSLGQTVLFAVEDSEWYSRITCGTYRPFTLRIFNNMDQEVITLERPLRCSKCCFPWFLQELKVQAPPGVPIGYVMQIWHPRLPMFIIQNAKRKNVLNITGPCNTWNCCKAVNFEIKSVDEDSVVGKISKQSSGFVKEIFINAGNIEIQFPKDLSGTMKAVVLGACFLIDFMFFEGRGYVQQIVFM</sequence>
<dbReference type="RefSeq" id="XP_008264512.1">
    <property type="nucleotide sequence ID" value="XM_008266290.3"/>
</dbReference>
<evidence type="ECO:0000256" key="5">
    <source>
        <dbReference type="ARBA" id="ARBA00022692"/>
    </source>
</evidence>
<dbReference type="PANTHER" id="PTHR23248">
    <property type="entry name" value="PHOSPHOLIPID SCRAMBLASE-RELATED"/>
    <property type="match status" value="1"/>
</dbReference>
<reference evidence="13" key="3">
    <citation type="submission" date="2025-09" db="UniProtKB">
        <authorList>
            <consortium name="Ensembl"/>
        </authorList>
    </citation>
    <scope>IDENTIFICATION</scope>
    <source>
        <strain evidence="13">Thorbecke</strain>
    </source>
</reference>
<evidence type="ECO:0000256" key="1">
    <source>
        <dbReference type="ARBA" id="ARBA00001913"/>
    </source>
</evidence>
<evidence type="ECO:0000256" key="7">
    <source>
        <dbReference type="ARBA" id="ARBA00022989"/>
    </source>
</evidence>
<dbReference type="AlphaFoldDB" id="U3KMI1"/>
<accession>U3KMI1</accession>
<protein>
    <recommendedName>
        <fullName evidence="11">Phospholipid scramblase</fullName>
    </recommendedName>
</protein>
<dbReference type="RefSeq" id="XP_069929305.1">
    <property type="nucleotide sequence ID" value="XM_070073204.1"/>
</dbReference>
<comment type="function">
    <text evidence="11">May mediate accelerated ATP-independent bidirectional transbilayer migration of phospholipids upon binding calcium ions that results in a loss of phospholipid asymmetry in the plasma membrane.</text>
</comment>
<gene>
    <name evidence="13" type="primary">LOC100341111</name>
</gene>
<dbReference type="RefSeq" id="XP_008264514.1">
    <property type="nucleotide sequence ID" value="XM_008266292.3"/>
</dbReference>
<reference evidence="13" key="2">
    <citation type="submission" date="2025-08" db="UniProtKB">
        <authorList>
            <consortium name="Ensembl"/>
        </authorList>
    </citation>
    <scope>IDENTIFICATION</scope>
    <source>
        <strain evidence="13">Thorbecke</strain>
    </source>
</reference>